<evidence type="ECO:0000313" key="4">
    <source>
        <dbReference type="Proteomes" id="UP000000390"/>
    </source>
</evidence>
<name>D8J7F3_HALJB</name>
<organism evidence="2 4">
    <name type="scientific">Halalkalicoccus jeotgali (strain DSM 18796 / CECT 7217 / JCM 14584 / KCTC 4019 / B3)</name>
    <dbReference type="NCBI Taxonomy" id="795797"/>
    <lineage>
        <taxon>Archaea</taxon>
        <taxon>Methanobacteriati</taxon>
        <taxon>Methanobacteriota</taxon>
        <taxon>Stenosarchaea group</taxon>
        <taxon>Halobacteria</taxon>
        <taxon>Halobacteriales</taxon>
        <taxon>Halococcaceae</taxon>
        <taxon>Halalkalicoccus</taxon>
    </lineage>
</organism>
<accession>D8J7F3</accession>
<dbReference type="KEGG" id="hje:HacjB3_03275"/>
<feature type="region of interest" description="Disordered" evidence="1">
    <location>
        <begin position="73"/>
        <end position="99"/>
    </location>
</feature>
<dbReference type="Gene3D" id="2.60.120.10">
    <property type="entry name" value="Jelly Rolls"/>
    <property type="match status" value="1"/>
</dbReference>
<dbReference type="EMBL" id="CP002062">
    <property type="protein sequence ID" value="ADJ14048.1"/>
    <property type="molecule type" value="Genomic_DNA"/>
</dbReference>
<keyword evidence="5" id="KW-1185">Reference proteome</keyword>
<dbReference type="OrthoDB" id="114121at2157"/>
<dbReference type="RefSeq" id="WP_008418053.1">
    <property type="nucleotide sequence ID" value="NC_014297.1"/>
</dbReference>
<reference evidence="2 4" key="1">
    <citation type="journal article" date="2010" name="J. Bacteriol.">
        <title>Complete genome sequence of Halalkalicoccus jeotgali B3(T), an extremely halophilic archaeon.</title>
        <authorList>
            <person name="Roh S.W."/>
            <person name="Nam Y.D."/>
            <person name="Nam S.H."/>
            <person name="Choi S.H."/>
            <person name="Park H.S."/>
            <person name="Bae J.W."/>
        </authorList>
    </citation>
    <scope>NUCLEOTIDE SEQUENCE [LARGE SCALE GENOMIC DNA]</scope>
    <source>
        <strain evidence="2">B3</strain>
        <strain evidence="4">DSM 18796 / CECT 7217 / JCM 14584 / KCTC 4019 / B3</strain>
    </source>
</reference>
<dbReference type="InterPro" id="IPR011051">
    <property type="entry name" value="RmlC_Cupin_sf"/>
</dbReference>
<dbReference type="EMBL" id="AOHV01000042">
    <property type="protein sequence ID" value="ELY33908.1"/>
    <property type="molecule type" value="Genomic_DNA"/>
</dbReference>
<evidence type="ECO:0000256" key="1">
    <source>
        <dbReference type="SAM" id="MobiDB-lite"/>
    </source>
</evidence>
<proteinExistence type="predicted"/>
<dbReference type="HOGENOM" id="CLU_2313691_0_0_2"/>
<dbReference type="SUPFAM" id="SSF51182">
    <property type="entry name" value="RmlC-like cupins"/>
    <property type="match status" value="1"/>
</dbReference>
<dbReference type="GeneID" id="31807641"/>
<dbReference type="STRING" id="795797.HacjB3_03275"/>
<evidence type="ECO:0000313" key="3">
    <source>
        <dbReference type="EMBL" id="ELY33908.1"/>
    </source>
</evidence>
<dbReference type="Proteomes" id="UP000000390">
    <property type="component" value="Chromosome"/>
</dbReference>
<evidence type="ECO:0000313" key="5">
    <source>
        <dbReference type="Proteomes" id="UP000011645"/>
    </source>
</evidence>
<dbReference type="InterPro" id="IPR014710">
    <property type="entry name" value="RmlC-like_jellyroll"/>
</dbReference>
<gene>
    <name evidence="2" type="ordered locus">HacjB3_03275</name>
    <name evidence="3" type="ORF">C497_16032</name>
</gene>
<reference evidence="3 5" key="2">
    <citation type="journal article" date="2014" name="PLoS Genet.">
        <title>Phylogenetically driven sequencing of extremely halophilic archaea reveals strategies for static and dynamic osmo-response.</title>
        <authorList>
            <person name="Becker E.A."/>
            <person name="Seitzer P.M."/>
            <person name="Tritt A."/>
            <person name="Larsen D."/>
            <person name="Krusor M."/>
            <person name="Yao A.I."/>
            <person name="Wu D."/>
            <person name="Madern D."/>
            <person name="Eisen J.A."/>
            <person name="Darling A.E."/>
            <person name="Facciotti M.T."/>
        </authorList>
    </citation>
    <scope>NUCLEOTIDE SEQUENCE [LARGE SCALE GENOMIC DNA]</scope>
    <source>
        <strain evidence="3">B3</strain>
        <strain evidence="5">DSM 18796 / CECT 7217 / JCM 14584 / KCTC 4019 / B3</strain>
    </source>
</reference>
<sequence length="99" mass="11436">MLIEGRLDFLVDDERVELEPYDTLVTPQKSPHLVRALDGETATLLAFWPFREDRFEGTTYQREFPGLYSRFTGGVTPRGARRSSRVRRPTAPRRRGLSP</sequence>
<evidence type="ECO:0000313" key="2">
    <source>
        <dbReference type="EMBL" id="ADJ14048.1"/>
    </source>
</evidence>
<protein>
    <submittedName>
        <fullName evidence="2">Uncharacterized protein</fullName>
    </submittedName>
</protein>
<feature type="compositionally biased region" description="Basic residues" evidence="1">
    <location>
        <begin position="79"/>
        <end position="99"/>
    </location>
</feature>
<dbReference type="AlphaFoldDB" id="D8J7F3"/>
<dbReference type="Proteomes" id="UP000011645">
    <property type="component" value="Unassembled WGS sequence"/>
</dbReference>
<dbReference type="eggNOG" id="arCOG02999">
    <property type="taxonomic scope" value="Archaea"/>
</dbReference>